<gene>
    <name evidence="2" type="ORF">EIL87_12780</name>
</gene>
<sequence length="138" mass="14227">MLIIGAPALGVASSSGSSSSNSSESGSWSWSSSSTTRTGYDCFDTVTSAVDRTLEAFWGPRSTSCTTGSSYSPGYHPYSYGRSHQERGSLVSTYGETSAEVRAFDASTAEADPGASSGTYTDITTIASVPIESARSAT</sequence>
<proteinExistence type="predicted"/>
<feature type="region of interest" description="Disordered" evidence="1">
    <location>
        <begin position="1"/>
        <end position="37"/>
    </location>
</feature>
<dbReference type="EMBL" id="RSAA01000011">
    <property type="protein sequence ID" value="RRO16689.1"/>
    <property type="molecule type" value="Genomic_DNA"/>
</dbReference>
<keyword evidence="3" id="KW-1185">Reference proteome</keyword>
<evidence type="ECO:0000313" key="2">
    <source>
        <dbReference type="EMBL" id="RRO16689.1"/>
    </source>
</evidence>
<feature type="compositionally biased region" description="Low complexity" evidence="1">
    <location>
        <begin position="13"/>
        <end position="34"/>
    </location>
</feature>
<evidence type="ECO:0000313" key="3">
    <source>
        <dbReference type="Proteomes" id="UP000274515"/>
    </source>
</evidence>
<dbReference type="AlphaFoldDB" id="A0A3R8QAJ3"/>
<comment type="caution">
    <text evidence="2">The sequence shown here is derived from an EMBL/GenBank/DDBJ whole genome shotgun (WGS) entry which is preliminary data.</text>
</comment>
<name>A0A3R8QAJ3_9PSEU</name>
<dbReference type="RefSeq" id="WP_125090579.1">
    <property type="nucleotide sequence ID" value="NZ_RSAA01000011.1"/>
</dbReference>
<dbReference type="Proteomes" id="UP000274515">
    <property type="component" value="Unassembled WGS sequence"/>
</dbReference>
<organism evidence="2 3">
    <name type="scientific">Saccharopolyspora rhizosphaerae</name>
    <dbReference type="NCBI Taxonomy" id="2492662"/>
    <lineage>
        <taxon>Bacteria</taxon>
        <taxon>Bacillati</taxon>
        <taxon>Actinomycetota</taxon>
        <taxon>Actinomycetes</taxon>
        <taxon>Pseudonocardiales</taxon>
        <taxon>Pseudonocardiaceae</taxon>
        <taxon>Saccharopolyspora</taxon>
    </lineage>
</organism>
<evidence type="ECO:0000256" key="1">
    <source>
        <dbReference type="SAM" id="MobiDB-lite"/>
    </source>
</evidence>
<dbReference type="OrthoDB" id="9982227at2"/>
<reference evidence="2 3" key="1">
    <citation type="submission" date="2018-11" db="EMBL/GenBank/DDBJ databases">
        <title>Saccharopolyspora rhizosphaerae sp. nov., an actinomycete isolated from rhizosphere soil in Thailand.</title>
        <authorList>
            <person name="Intra B."/>
            <person name="Euanorasetr J."/>
            <person name="Take A."/>
            <person name="Inahashi Y."/>
            <person name="Mori M."/>
            <person name="Panbangred W."/>
            <person name="Matsumoto A."/>
        </authorList>
    </citation>
    <scope>NUCLEOTIDE SEQUENCE [LARGE SCALE GENOMIC DNA]</scope>
    <source>
        <strain evidence="2 3">H219</strain>
    </source>
</reference>
<accession>A0A3R8QAJ3</accession>
<protein>
    <submittedName>
        <fullName evidence="2">Uncharacterized protein</fullName>
    </submittedName>
</protein>